<feature type="region of interest" description="Disordered" evidence="1">
    <location>
        <begin position="171"/>
        <end position="201"/>
    </location>
</feature>
<protein>
    <submittedName>
        <fullName evidence="2">Uncharacterized protein</fullName>
    </submittedName>
</protein>
<feature type="compositionally biased region" description="Polar residues" evidence="1">
    <location>
        <begin position="285"/>
        <end position="295"/>
    </location>
</feature>
<feature type="compositionally biased region" description="Basic and acidic residues" evidence="1">
    <location>
        <begin position="97"/>
        <end position="107"/>
    </location>
</feature>
<dbReference type="InterPro" id="IPR059181">
    <property type="entry name" value="RWDD2A-B_C"/>
</dbReference>
<evidence type="ECO:0000256" key="1">
    <source>
        <dbReference type="SAM" id="MobiDB-lite"/>
    </source>
</evidence>
<feature type="compositionally biased region" description="Polar residues" evidence="1">
    <location>
        <begin position="87"/>
        <end position="96"/>
    </location>
</feature>
<accession>A0A5C3FAR9</accession>
<proteinExistence type="predicted"/>
<dbReference type="CDD" id="cd24163">
    <property type="entry name" value="RWDD2_C"/>
    <property type="match status" value="1"/>
</dbReference>
<evidence type="ECO:0000313" key="2">
    <source>
        <dbReference type="EMBL" id="SPO40409.1"/>
    </source>
</evidence>
<dbReference type="PANTHER" id="PTHR15955">
    <property type="entry name" value="RWD DOMAIN CONTAINING PROTEIN 2"/>
    <property type="match status" value="1"/>
</dbReference>
<gene>
    <name evidence="2" type="ORF">PSFLO_05891</name>
</gene>
<name>A0A5C3FAR9_9BASI</name>
<dbReference type="OrthoDB" id="432412at2759"/>
<evidence type="ECO:0000313" key="3">
    <source>
        <dbReference type="Proteomes" id="UP000323386"/>
    </source>
</evidence>
<keyword evidence="3" id="KW-1185">Reference proteome</keyword>
<sequence length="369" mass="40039">MPPWHAVREDLSLLHSSTTSSELQYTGASEHSSLLHRIFSPDADDAESIPTDEQEAKAIQAIPQIDLSLRLSTQPQCWMNVFVPLSPTSERTASSSDPRDDAEDKAWSVEVSAPNSDRHRLQELQDGVRQRHKEVVDEIESQGGLGVGIWTLWMDAKDLATNTLAADGHQTEPQATAASGEATATATAGDSGDGDAQQDGQNGIEMKRSIFWSHHLIAPSKRKDFTSLCSELDVWGLVKIGYPGYLIFEGPIEGVEEMERRVKVCTSLGLRSRIDVGSGRGGVDNATSDVSSNGTRGEVRREAIRTSPLSRGHAANHNAGKDAQEKVRTGYEEVESVGEIVQRLRCIDMDEAEIVQSLGIRTAKGSGLA</sequence>
<feature type="compositionally biased region" description="Low complexity" evidence="1">
    <location>
        <begin position="174"/>
        <end position="201"/>
    </location>
</feature>
<dbReference type="InterPro" id="IPR017359">
    <property type="entry name" value="Phi-like"/>
</dbReference>
<dbReference type="Proteomes" id="UP000323386">
    <property type="component" value="Unassembled WGS sequence"/>
</dbReference>
<feature type="region of interest" description="Disordered" evidence="1">
    <location>
        <begin position="87"/>
        <end position="118"/>
    </location>
</feature>
<reference evidence="2 3" key="1">
    <citation type="submission" date="2018-03" db="EMBL/GenBank/DDBJ databases">
        <authorList>
            <person name="Guldener U."/>
        </authorList>
    </citation>
    <scope>NUCLEOTIDE SEQUENCE [LARGE SCALE GENOMIC DNA]</scope>
    <source>
        <strain evidence="2 3">DAOM196992</strain>
    </source>
</reference>
<dbReference type="EMBL" id="OOIP01000019">
    <property type="protein sequence ID" value="SPO40409.1"/>
    <property type="molecule type" value="Genomic_DNA"/>
</dbReference>
<dbReference type="AlphaFoldDB" id="A0A5C3FAR9"/>
<feature type="region of interest" description="Disordered" evidence="1">
    <location>
        <begin position="281"/>
        <end position="300"/>
    </location>
</feature>
<organism evidence="2 3">
    <name type="scientific">Pseudozyma flocculosa</name>
    <dbReference type="NCBI Taxonomy" id="84751"/>
    <lineage>
        <taxon>Eukaryota</taxon>
        <taxon>Fungi</taxon>
        <taxon>Dikarya</taxon>
        <taxon>Basidiomycota</taxon>
        <taxon>Ustilaginomycotina</taxon>
        <taxon>Ustilaginomycetes</taxon>
        <taxon>Ustilaginales</taxon>
        <taxon>Ustilaginaceae</taxon>
        <taxon>Pseudozyma</taxon>
    </lineage>
</organism>
<dbReference type="PANTHER" id="PTHR15955:SF8">
    <property type="entry name" value="RWD DOMAIN-CONTAINING PROTEIN 2B-RELATED"/>
    <property type="match status" value="1"/>
</dbReference>